<reference evidence="2" key="1">
    <citation type="submission" date="2016-10" db="EMBL/GenBank/DDBJ databases">
        <authorList>
            <person name="Varghese N."/>
            <person name="Submissions S."/>
        </authorList>
    </citation>
    <scope>NUCLEOTIDE SEQUENCE [LARGE SCALE GENOMIC DNA]</scope>
    <source>
        <strain evidence="2">DSM 13327</strain>
    </source>
</reference>
<proteinExistence type="predicted"/>
<dbReference type="EMBL" id="FOTS01000004">
    <property type="protein sequence ID" value="SFL44042.1"/>
    <property type="molecule type" value="Genomic_DNA"/>
</dbReference>
<evidence type="ECO:0000313" key="1">
    <source>
        <dbReference type="EMBL" id="SFL44042.1"/>
    </source>
</evidence>
<dbReference type="Proteomes" id="UP000199520">
    <property type="component" value="Unassembled WGS sequence"/>
</dbReference>
<name>A0A1I4HPF3_9FIRM</name>
<sequence>MKEEETLGSGGIGKELDELICDIFEILQDIKEINKEQLVINDTSDAEKI</sequence>
<accession>A0A1I4HPF3</accession>
<organism evidence="1 2">
    <name type="scientific">Pelosinus propionicus DSM 13327</name>
    <dbReference type="NCBI Taxonomy" id="1123291"/>
    <lineage>
        <taxon>Bacteria</taxon>
        <taxon>Bacillati</taxon>
        <taxon>Bacillota</taxon>
        <taxon>Negativicutes</taxon>
        <taxon>Selenomonadales</taxon>
        <taxon>Sporomusaceae</taxon>
        <taxon>Pelosinus</taxon>
    </lineage>
</organism>
<dbReference type="STRING" id="1123291.SAMN04490355_1004157"/>
<dbReference type="RefSeq" id="WP_175490468.1">
    <property type="nucleotide sequence ID" value="NZ_FOTS01000004.1"/>
</dbReference>
<dbReference type="AlphaFoldDB" id="A0A1I4HPF3"/>
<evidence type="ECO:0000313" key="2">
    <source>
        <dbReference type="Proteomes" id="UP000199520"/>
    </source>
</evidence>
<keyword evidence="2" id="KW-1185">Reference proteome</keyword>
<gene>
    <name evidence="1" type="ORF">SAMN04490355_1004157</name>
</gene>
<protein>
    <submittedName>
        <fullName evidence="1">Uncharacterized protein</fullName>
    </submittedName>
</protein>